<protein>
    <recommendedName>
        <fullName evidence="3">YjcZ-like protein</fullName>
    </recommendedName>
</protein>
<sequence>MSGVLMEGPVRTLSSLSEKFVVDFAMGIDVARQPWSSQQSKEFYEQLVEVFVVGARRNSVLAAMAPQDDLEASLVRLGLLSADLAKSYLANSQISERIAQLEPVSARTAHHSDAARGRLLALRQQISQRLSRIEADLEHSDLLRQGMVHSEQIFSRWRSGHYFSFSPAARCYVALEELRWGTFGDAVRLGSPQQAEQLIEHVRALAISRLAEEVDASPRTRHYFHEWLATPTSPGLLEHKDALTWLGDGCNIERQPVSYSVTQSWQGVALGMPRICSAMRLGSALVDEVFG</sequence>
<proteinExistence type="predicted"/>
<evidence type="ECO:0000313" key="2">
    <source>
        <dbReference type="Proteomes" id="UP000029481"/>
    </source>
</evidence>
<gene>
    <name evidence="1" type="ORF">JT31_10680</name>
</gene>
<organism evidence="1 2">
    <name type="scientific">Cedecea neteri</name>
    <dbReference type="NCBI Taxonomy" id="158822"/>
    <lineage>
        <taxon>Bacteria</taxon>
        <taxon>Pseudomonadati</taxon>
        <taxon>Pseudomonadota</taxon>
        <taxon>Gammaproteobacteria</taxon>
        <taxon>Enterobacterales</taxon>
        <taxon>Enterobacteriaceae</taxon>
        <taxon>Cedecea</taxon>
    </lineage>
</organism>
<evidence type="ECO:0008006" key="3">
    <source>
        <dbReference type="Google" id="ProtNLM"/>
    </source>
</evidence>
<dbReference type="KEGG" id="cnt:JT31_10680"/>
<dbReference type="EMBL" id="CP009451">
    <property type="protein sequence ID" value="AIR05063.1"/>
    <property type="molecule type" value="Genomic_DNA"/>
</dbReference>
<evidence type="ECO:0000313" key="1">
    <source>
        <dbReference type="EMBL" id="AIR05063.1"/>
    </source>
</evidence>
<dbReference type="AlphaFoldDB" id="A0A089PYB6"/>
<reference evidence="1 2" key="1">
    <citation type="submission" date="2014-09" db="EMBL/GenBank/DDBJ databases">
        <title>Cedecea neteri SSMD04 Genome Sequencing.</title>
        <authorList>
            <person name="Tan J.-Y."/>
        </authorList>
    </citation>
    <scope>NUCLEOTIDE SEQUENCE [LARGE SCALE GENOMIC DNA]</scope>
    <source>
        <strain evidence="1 2">SSMD04</strain>
    </source>
</reference>
<accession>A0A089PYB6</accession>
<keyword evidence="2" id="KW-1185">Reference proteome</keyword>
<name>A0A089PYB6_9ENTR</name>
<dbReference type="InterPro" id="IPR025599">
    <property type="entry name" value="YjcZ"/>
</dbReference>
<dbReference type="Pfam" id="PF13990">
    <property type="entry name" value="YjcZ"/>
    <property type="match status" value="1"/>
</dbReference>
<dbReference type="RefSeq" id="WP_038476501.1">
    <property type="nucleotide sequence ID" value="NZ_CP009451.1"/>
</dbReference>
<dbReference type="Proteomes" id="UP000029481">
    <property type="component" value="Chromosome"/>
</dbReference>